<dbReference type="PANTHER" id="PTHR10098:SF108">
    <property type="entry name" value="TETRATRICOPEPTIDE REPEAT PROTEIN 28"/>
    <property type="match status" value="1"/>
</dbReference>
<feature type="region of interest" description="Disordered" evidence="1">
    <location>
        <begin position="133"/>
        <end position="155"/>
    </location>
</feature>
<dbReference type="PANTHER" id="PTHR10098">
    <property type="entry name" value="RAPSYN-RELATED"/>
    <property type="match status" value="1"/>
</dbReference>
<dbReference type="RefSeq" id="WP_150935381.1">
    <property type="nucleotide sequence ID" value="NZ_VYTZ01000007.1"/>
</dbReference>
<dbReference type="Proteomes" id="UP000327011">
    <property type="component" value="Unassembled WGS sequence"/>
</dbReference>
<feature type="compositionally biased region" description="Low complexity" evidence="1">
    <location>
        <begin position="139"/>
        <end position="155"/>
    </location>
</feature>
<organism evidence="3 4">
    <name type="scientific">Microbispora cellulosiformans</name>
    <dbReference type="NCBI Taxonomy" id="2614688"/>
    <lineage>
        <taxon>Bacteria</taxon>
        <taxon>Bacillati</taxon>
        <taxon>Actinomycetota</taxon>
        <taxon>Actinomycetes</taxon>
        <taxon>Streptosporangiales</taxon>
        <taxon>Streptosporangiaceae</taxon>
        <taxon>Microbispora</taxon>
    </lineage>
</organism>
<dbReference type="Pfam" id="PF12770">
    <property type="entry name" value="CHAT"/>
    <property type="match status" value="1"/>
</dbReference>
<protein>
    <submittedName>
        <fullName evidence="3">CHAT domain-containing protein</fullName>
    </submittedName>
</protein>
<feature type="domain" description="CHAT" evidence="2">
    <location>
        <begin position="681"/>
        <end position="961"/>
    </location>
</feature>
<comment type="caution">
    <text evidence="3">The sequence shown here is derived from an EMBL/GenBank/DDBJ whole genome shotgun (WGS) entry which is preliminary data.</text>
</comment>
<keyword evidence="4" id="KW-1185">Reference proteome</keyword>
<gene>
    <name evidence="3" type="ORF">F5972_21550</name>
</gene>
<evidence type="ECO:0000313" key="3">
    <source>
        <dbReference type="EMBL" id="KAA9377030.1"/>
    </source>
</evidence>
<proteinExistence type="predicted"/>
<name>A0A5J5K0D1_9ACTN</name>
<dbReference type="AlphaFoldDB" id="A0A5J5K0D1"/>
<sequence>MSGDGAVLTGEPAAVLLAEPVYRTDGRLAEWREVPPRPRDSFLHRLFAHGELWLRPGGAAEARLASEEPLTGSWRADGPFPLVSASWPDGTGTLDGYLSEDAGGWWFDAVYTGHGRVGSAVVARVRQRFTPRGHRRVPRPGAVAAPDVAPAPAPDGASGPAFGVASAQAVNGASGPAFGVASAPAREPRPGTVEPVTPPRLASVEDLRTLLDAASLRGRWRVVAGPAYGTTVTVSSASAFAEHGGGFLRLARGPDVAVGLAPAAPGAGWELVVLAREDAPPLTLFGAGDGAALRRLGIELLAAGRFGQAAPILDRAAELHAGGEASTSTGRVIDLLGLCDARIRCAFAGSRFAVLPEALVAAADVRRQVTLGPGAFTPWLDTLRFLRETVEPLRESSRRIADLAGAGPSPSGLAAAAAECAVAAETVYGVLRSTGSPSDDPETIESSAECVDRALAAGQDALRETADRLAAQGAPEPGSAGELVLLSARGGADVLALMRDRLARSAPAAAARFVRDQAREAAGLTAGYVEIWRALLDSHWDKIISTDQALPFYERMVTLLLDLDASEDALVASEMARARAFADTLRANRATPGEPARGLGGAPPVSREGLRSILTRHDAVVVEYFLAGDLLTVWVWPRGGPLTRVTRRVDRAGLKETVKEFGRLARMSRHDAASRAAMAAALRRLGEVLWDVVPAGLLPADPDEPVTVVPHLELFHVPFAALRDASGTYLVQRHAIRVLPALAMIPDLTAPRPGRPANAPPELVALVNPRPLPEGSQLDWTQERFGEITGVYGEPVRLYTGEKATAATLHEVAGTGTVLYFGTHGRAVTEDHSDPMMSYLVLAPSAGHDGYLRALEVPGLGLAADLVILAACETGGGTTTADGVIGLSRAFLTSGPTGLITTLYPVGEQAGHYLMTDFHESWLLDGLEPVSALRHAQARAASAQRVTAQEPHLWAAFTFFGLGSVTRAAGEAPTA</sequence>
<evidence type="ECO:0000259" key="2">
    <source>
        <dbReference type="Pfam" id="PF12770"/>
    </source>
</evidence>
<evidence type="ECO:0000313" key="4">
    <source>
        <dbReference type="Proteomes" id="UP000327011"/>
    </source>
</evidence>
<dbReference type="InterPro" id="IPR024983">
    <property type="entry name" value="CHAT_dom"/>
</dbReference>
<dbReference type="EMBL" id="VYTZ01000007">
    <property type="protein sequence ID" value="KAA9377030.1"/>
    <property type="molecule type" value="Genomic_DNA"/>
</dbReference>
<evidence type="ECO:0000256" key="1">
    <source>
        <dbReference type="SAM" id="MobiDB-lite"/>
    </source>
</evidence>
<reference evidence="3 4" key="1">
    <citation type="submission" date="2019-09" db="EMBL/GenBank/DDBJ databases">
        <title>Screening of Novel Bioactive Compounds from Soil-Associated.</title>
        <authorList>
            <person name="Gong X."/>
        </authorList>
    </citation>
    <scope>NUCLEOTIDE SEQUENCE [LARGE SCALE GENOMIC DNA]</scope>
    <source>
        <strain evidence="3 4">Gxj-6</strain>
    </source>
</reference>
<accession>A0A5J5K0D1</accession>